<comment type="subcellular location">
    <subcellularLocation>
        <location evidence="1">Nucleus</location>
    </subcellularLocation>
</comment>
<organism evidence="4 5">
    <name type="scientific">Cherax quadricarinatus</name>
    <name type="common">Australian red claw crayfish</name>
    <dbReference type="NCBI Taxonomy" id="27406"/>
    <lineage>
        <taxon>Eukaryota</taxon>
        <taxon>Metazoa</taxon>
        <taxon>Ecdysozoa</taxon>
        <taxon>Arthropoda</taxon>
        <taxon>Crustacea</taxon>
        <taxon>Multicrustacea</taxon>
        <taxon>Malacostraca</taxon>
        <taxon>Eumalacostraca</taxon>
        <taxon>Eucarida</taxon>
        <taxon>Decapoda</taxon>
        <taxon>Pleocyemata</taxon>
        <taxon>Astacidea</taxon>
        <taxon>Parastacoidea</taxon>
        <taxon>Parastacidae</taxon>
        <taxon>Cherax</taxon>
    </lineage>
</organism>
<dbReference type="InterPro" id="IPR009057">
    <property type="entry name" value="Homeodomain-like_sf"/>
</dbReference>
<dbReference type="AlphaFoldDB" id="A0AAW0YIF6"/>
<evidence type="ECO:0000259" key="3">
    <source>
        <dbReference type="PROSITE" id="PS51253"/>
    </source>
</evidence>
<proteinExistence type="predicted"/>
<evidence type="ECO:0000256" key="1">
    <source>
        <dbReference type="ARBA" id="ARBA00004123"/>
    </source>
</evidence>
<dbReference type="PANTHER" id="PTHR19303:SF16">
    <property type="entry name" value="JERKY PROTEIN HOMOLOG-LIKE"/>
    <property type="match status" value="1"/>
</dbReference>
<dbReference type="SMART" id="SM00674">
    <property type="entry name" value="CENPB"/>
    <property type="match status" value="1"/>
</dbReference>
<feature type="domain" description="HTH CENPB-type" evidence="3">
    <location>
        <begin position="3"/>
        <end position="75"/>
    </location>
</feature>
<sequence length="107" mass="12639">MKNRKTLHTAKNEDLDCVLMEWIRQRRSEHMPLTGLLVMKQARIYHEELNIEGECQYSDGWLQKFKKRNGVKCLKICGEKGSVDHEAAEYYNDEFAKIISDKNLSYE</sequence>
<evidence type="ECO:0000256" key="2">
    <source>
        <dbReference type="ARBA" id="ARBA00023125"/>
    </source>
</evidence>
<evidence type="ECO:0000313" key="4">
    <source>
        <dbReference type="EMBL" id="KAK8751534.1"/>
    </source>
</evidence>
<dbReference type="PROSITE" id="PS51253">
    <property type="entry name" value="HTH_CENPB"/>
    <property type="match status" value="1"/>
</dbReference>
<accession>A0AAW0YIF6</accession>
<keyword evidence="5" id="KW-1185">Reference proteome</keyword>
<dbReference type="PANTHER" id="PTHR19303">
    <property type="entry name" value="TRANSPOSON"/>
    <property type="match status" value="1"/>
</dbReference>
<protein>
    <recommendedName>
        <fullName evidence="3">HTH CENPB-type domain-containing protein</fullName>
    </recommendedName>
</protein>
<dbReference type="GO" id="GO:0005634">
    <property type="term" value="C:nucleus"/>
    <property type="evidence" value="ECO:0007669"/>
    <property type="project" value="UniProtKB-SubCell"/>
</dbReference>
<dbReference type="Proteomes" id="UP001445076">
    <property type="component" value="Unassembled WGS sequence"/>
</dbReference>
<reference evidence="4 5" key="1">
    <citation type="journal article" date="2024" name="BMC Genomics">
        <title>Genome assembly of redclaw crayfish (Cherax quadricarinatus) provides insights into its immune adaptation and hypoxia tolerance.</title>
        <authorList>
            <person name="Liu Z."/>
            <person name="Zheng J."/>
            <person name="Li H."/>
            <person name="Fang K."/>
            <person name="Wang S."/>
            <person name="He J."/>
            <person name="Zhou D."/>
            <person name="Weng S."/>
            <person name="Chi M."/>
            <person name="Gu Z."/>
            <person name="He J."/>
            <person name="Li F."/>
            <person name="Wang M."/>
        </authorList>
    </citation>
    <scope>NUCLEOTIDE SEQUENCE [LARGE SCALE GENOMIC DNA]</scope>
    <source>
        <strain evidence="4">ZL_2023a</strain>
    </source>
</reference>
<evidence type="ECO:0000313" key="5">
    <source>
        <dbReference type="Proteomes" id="UP001445076"/>
    </source>
</evidence>
<name>A0AAW0YIF6_CHEQU</name>
<dbReference type="InterPro" id="IPR006600">
    <property type="entry name" value="HTH_CenpB_DNA-bd_dom"/>
</dbReference>
<dbReference type="SUPFAM" id="SSF46689">
    <property type="entry name" value="Homeodomain-like"/>
    <property type="match status" value="1"/>
</dbReference>
<dbReference type="Gene3D" id="1.10.10.60">
    <property type="entry name" value="Homeodomain-like"/>
    <property type="match status" value="1"/>
</dbReference>
<keyword evidence="2" id="KW-0238">DNA-binding</keyword>
<comment type="caution">
    <text evidence="4">The sequence shown here is derived from an EMBL/GenBank/DDBJ whole genome shotgun (WGS) entry which is preliminary data.</text>
</comment>
<dbReference type="InterPro" id="IPR050863">
    <property type="entry name" value="CenT-Element_Derived"/>
</dbReference>
<dbReference type="EMBL" id="JARKIK010000005">
    <property type="protein sequence ID" value="KAK8751534.1"/>
    <property type="molecule type" value="Genomic_DNA"/>
</dbReference>
<dbReference type="GO" id="GO:0003677">
    <property type="term" value="F:DNA binding"/>
    <property type="evidence" value="ECO:0007669"/>
    <property type="project" value="UniProtKB-KW"/>
</dbReference>
<gene>
    <name evidence="4" type="ORF">OTU49_008969</name>
</gene>
<dbReference type="Pfam" id="PF03221">
    <property type="entry name" value="HTH_Tnp_Tc5"/>
    <property type="match status" value="1"/>
</dbReference>